<evidence type="ECO:0000259" key="2">
    <source>
        <dbReference type="SMART" id="SM01177"/>
    </source>
</evidence>
<dbReference type="Proteomes" id="UP000197138">
    <property type="component" value="Unassembled WGS sequence"/>
</dbReference>
<dbReference type="AlphaFoldDB" id="A0A218WE18"/>
<evidence type="ECO:0000256" key="1">
    <source>
        <dbReference type="SAM" id="MobiDB-lite"/>
    </source>
</evidence>
<organism evidence="3 4">
    <name type="scientific">Punica granatum</name>
    <name type="common">Pomegranate</name>
    <dbReference type="NCBI Taxonomy" id="22663"/>
    <lineage>
        <taxon>Eukaryota</taxon>
        <taxon>Viridiplantae</taxon>
        <taxon>Streptophyta</taxon>
        <taxon>Embryophyta</taxon>
        <taxon>Tracheophyta</taxon>
        <taxon>Spermatophyta</taxon>
        <taxon>Magnoliopsida</taxon>
        <taxon>eudicotyledons</taxon>
        <taxon>Gunneridae</taxon>
        <taxon>Pentapetalae</taxon>
        <taxon>rosids</taxon>
        <taxon>malvids</taxon>
        <taxon>Myrtales</taxon>
        <taxon>Lythraceae</taxon>
        <taxon>Punica</taxon>
    </lineage>
</organism>
<name>A0A218WE18_PUNGR</name>
<dbReference type="InterPro" id="IPR033473">
    <property type="entry name" value="Atos-like_C"/>
</dbReference>
<protein>
    <recommendedName>
        <fullName evidence="2">Atos-like conserved domain-containing protein</fullName>
    </recommendedName>
</protein>
<proteinExistence type="predicted"/>
<dbReference type="InterPro" id="IPR051506">
    <property type="entry name" value="ATOS_Transcription_Regulators"/>
</dbReference>
<accession>A0A218WE18</accession>
<sequence>MGLPQVCSSESAEEVLAASLTAFGQGSVQFSGFRTCTHDGIRVGGVSTTDDGLGDCERGNDMEISKFPNVPTRAKVGWSNPRGGKNVQCPASRIVGFESGVVIQGLQVNPADTVNLPSEADGKVNELDSSGSSVRKRLLSPLSRAFLSEKFRDDSLDIGRNGSQTKSLALTDNKYTAAVPQDNKKVNIGAVNHFTVPDMVLSRRLQSKNLPYGSSTSTFFTDGPLLEMKEMQPCSSSLPSPSLDSSSSYMRSRSGAISISTEKTVSSPLSLSPLGPKFAERFRAVGCRNQKNDSEDCCSALMNIENLLNKTGRNDMLDHEEEEDMAVASQSFEDVHPLNRVFRPSSLESISGISWPFCQESAPTSRCTIRSLSGLSVRRSLVGSFEESLLSGRFLCGKPHQRIDGFLAVLSITGGNFSPQSRKLPFSVNSVDGDCFLLYFSSIDLTGCSSSIKCSAQKPKRGHGFDETQAMKSRLRIPMKGRIQLVLSNPEKTPVHTYLCNYDLSDMPQGTKTFLRQKVTLESSVSPSAQLKPQEDLRSNVEDPMTTHSSHPAKTESPDLNSGMRLNGAKCRPGEGKFPSVNYQKGSTYHEFGEKGGCFCDDICLKTDRKPSCLKANENMTGAGALRYALHLRFLCPFPKKGSKSLNSKEGDRRFYLYNDLRAVFPQRHSDADEGKLKVEYHYPEDPKYFDIGN</sequence>
<feature type="region of interest" description="Disordered" evidence="1">
    <location>
        <begin position="523"/>
        <end position="568"/>
    </location>
</feature>
<dbReference type="SMART" id="SM01177">
    <property type="entry name" value="DUF4210"/>
    <property type="match status" value="1"/>
</dbReference>
<evidence type="ECO:0000313" key="3">
    <source>
        <dbReference type="EMBL" id="OWM70718.1"/>
    </source>
</evidence>
<gene>
    <name evidence="3" type="ORF">CDL15_Pgr014391</name>
</gene>
<evidence type="ECO:0000313" key="4">
    <source>
        <dbReference type="Proteomes" id="UP000197138"/>
    </source>
</evidence>
<dbReference type="Pfam" id="PF13889">
    <property type="entry name" value="Chromosome_seg"/>
    <property type="match status" value="1"/>
</dbReference>
<comment type="caution">
    <text evidence="3">The sequence shown here is derived from an EMBL/GenBank/DDBJ whole genome shotgun (WGS) entry which is preliminary data.</text>
</comment>
<dbReference type="PANTHER" id="PTHR13199">
    <property type="entry name" value="GH03947P"/>
    <property type="match status" value="1"/>
</dbReference>
<dbReference type="EMBL" id="MTKT01004609">
    <property type="protein sequence ID" value="OWM70718.1"/>
    <property type="molecule type" value="Genomic_DNA"/>
</dbReference>
<reference evidence="4" key="1">
    <citation type="journal article" date="2017" name="Plant J.">
        <title>The pomegranate (Punica granatum L.) genome and the genomics of punicalagin biosynthesis.</title>
        <authorList>
            <person name="Qin G."/>
            <person name="Xu C."/>
            <person name="Ming R."/>
            <person name="Tang H."/>
            <person name="Guyot R."/>
            <person name="Kramer E.M."/>
            <person name="Hu Y."/>
            <person name="Yi X."/>
            <person name="Qi Y."/>
            <person name="Xu X."/>
            <person name="Gao Z."/>
            <person name="Pan H."/>
            <person name="Jian J."/>
            <person name="Tian Y."/>
            <person name="Yue Z."/>
            <person name="Xu Y."/>
        </authorList>
    </citation>
    <scope>NUCLEOTIDE SEQUENCE [LARGE SCALE GENOMIC DNA]</scope>
    <source>
        <strain evidence="4">cv. Dabenzi</strain>
    </source>
</reference>
<feature type="domain" description="Atos-like conserved" evidence="2">
    <location>
        <begin position="381"/>
        <end position="440"/>
    </location>
</feature>
<dbReference type="PANTHER" id="PTHR13199:SF23">
    <property type="entry name" value="MEIOSIS CHROMOSOME SEGREGATION FAMILY PROTEIN"/>
    <property type="match status" value="1"/>
</dbReference>
<dbReference type="InterPro" id="IPR025261">
    <property type="entry name" value="Atos-like_cons_dom"/>
</dbReference>